<proteinExistence type="predicted"/>
<organism evidence="1 2">
    <name type="scientific">Microbulbifer epialgicus</name>
    <dbReference type="NCBI Taxonomy" id="393907"/>
    <lineage>
        <taxon>Bacteria</taxon>
        <taxon>Pseudomonadati</taxon>
        <taxon>Pseudomonadota</taxon>
        <taxon>Gammaproteobacteria</taxon>
        <taxon>Cellvibrionales</taxon>
        <taxon>Microbulbiferaceae</taxon>
        <taxon>Microbulbifer</taxon>
    </lineage>
</organism>
<evidence type="ECO:0000313" key="2">
    <source>
        <dbReference type="Proteomes" id="UP001569428"/>
    </source>
</evidence>
<dbReference type="Pfam" id="PF05159">
    <property type="entry name" value="Capsule_synth"/>
    <property type="match status" value="3"/>
</dbReference>
<dbReference type="EMBL" id="JBGMEK010000065">
    <property type="protein sequence ID" value="MFA0813005.1"/>
    <property type="molecule type" value="Genomic_DNA"/>
</dbReference>
<dbReference type="RefSeq" id="WP_371840749.1">
    <property type="nucleotide sequence ID" value="NZ_JBGMEK010000065.1"/>
</dbReference>
<sequence>MIGWGLKATAIKAKKIAARVNLPFISVEDGFLRSLGLGVNGALAHSLAVDKTGIYYDSSKPSDLETLILEAEFSSEELERAEEGMELLRTHKLCKYNQSIDSPFEFSGKRAGILVVDQTFGDVSVRAGQASERHFREMLEAAIEENSEAEIFIKVHPDVIAGRKRGYLWELASTRGCRIISENFCPWSIFDQVDKVYVVTSQLGFDALVAGKEVHCFGLPFYAGWGLTKDRQNIGRRNVNRTLSQVFFAAYLRYCRYINPYTGQRCEFEDTVALIGEQKRQWQRFQGSWVGVGFSPWKKSFIPSFVGAKRNLTFVRKQKQIAHFPENTNIFIWASRVTDSLYKDVNQSRQNLWRVEDGFLRSTGLGADLVAPISLVFDASGIYFDARSPNDLETILSETAFSEPLLKNARDLHSKLLCKGVTKYNIGGEISLPASTGRRIILVPGQVESDASIAHGSPIIKSNLSLLKHVREANPDAYIIYKPHPDVVAGARHGALPKDSELIYDTFIADGDISLLLDQVDEVHTMSSLTGFEALLRNIKVVTYGLPFYAGWGLSEDLLLSKKNFAEKDFEDVRARRSRKLNLHQLIAGALILYPIYVDPRSGDYIDVSTTIELFDKNRSREKKSSIFHKVFCWYRSKFLRY</sequence>
<evidence type="ECO:0000313" key="1">
    <source>
        <dbReference type="EMBL" id="MFA0813005.1"/>
    </source>
</evidence>
<dbReference type="CDD" id="cd16440">
    <property type="entry name" value="beta_Kdo_transferase_KpsC_1"/>
    <property type="match status" value="1"/>
</dbReference>
<dbReference type="InterPro" id="IPR007833">
    <property type="entry name" value="Capsule_polysaccharide_synth"/>
</dbReference>
<name>A0ABV4P3P8_9GAMM</name>
<protein>
    <submittedName>
        <fullName evidence="1">Capsular polysaccharide biosynthesis protein</fullName>
    </submittedName>
</protein>
<dbReference type="CDD" id="cd16439">
    <property type="entry name" value="beta_Kdo_transferase_KpsC_2"/>
    <property type="match status" value="1"/>
</dbReference>
<gene>
    <name evidence="1" type="ORF">ACCI49_19030</name>
</gene>
<accession>A0ABV4P3P8</accession>
<reference evidence="1 2" key="1">
    <citation type="submission" date="2024-08" db="EMBL/GenBank/DDBJ databases">
        <authorList>
            <person name="Ishaq N."/>
        </authorList>
    </citation>
    <scope>NUCLEOTIDE SEQUENCE [LARGE SCALE GENOMIC DNA]</scope>
    <source>
        <strain evidence="1 2">DSM 18651</strain>
    </source>
</reference>
<comment type="caution">
    <text evidence="1">The sequence shown here is derived from an EMBL/GenBank/DDBJ whole genome shotgun (WGS) entry which is preliminary data.</text>
</comment>
<dbReference type="Proteomes" id="UP001569428">
    <property type="component" value="Unassembled WGS sequence"/>
</dbReference>
<keyword evidence="2" id="KW-1185">Reference proteome</keyword>